<gene>
    <name evidence="2" type="ORF">VNI00_003781</name>
</gene>
<dbReference type="SUPFAM" id="SSF50998">
    <property type="entry name" value="Quinoprotein alcohol dehydrogenase-like"/>
    <property type="match status" value="1"/>
</dbReference>
<dbReference type="AlphaFoldDB" id="A0AAW0DKF6"/>
<organism evidence="2 3">
    <name type="scientific">Paramarasmius palmivorus</name>
    <dbReference type="NCBI Taxonomy" id="297713"/>
    <lineage>
        <taxon>Eukaryota</taxon>
        <taxon>Fungi</taxon>
        <taxon>Dikarya</taxon>
        <taxon>Basidiomycota</taxon>
        <taxon>Agaricomycotina</taxon>
        <taxon>Agaricomycetes</taxon>
        <taxon>Agaricomycetidae</taxon>
        <taxon>Agaricales</taxon>
        <taxon>Marasmiineae</taxon>
        <taxon>Marasmiaceae</taxon>
        <taxon>Paramarasmius</taxon>
    </lineage>
</organism>
<reference evidence="2 3" key="1">
    <citation type="submission" date="2024-01" db="EMBL/GenBank/DDBJ databases">
        <title>A draft genome for a cacao thread blight-causing isolate of Paramarasmius palmivorus.</title>
        <authorList>
            <person name="Baruah I.K."/>
            <person name="Bukari Y."/>
            <person name="Amoako-Attah I."/>
            <person name="Meinhardt L.W."/>
            <person name="Bailey B.A."/>
            <person name="Cohen S.P."/>
        </authorList>
    </citation>
    <scope>NUCLEOTIDE SEQUENCE [LARGE SCALE GENOMIC DNA]</scope>
    <source>
        <strain evidence="2 3">GH-12</strain>
    </source>
</reference>
<dbReference type="EMBL" id="JAYKXP010000010">
    <property type="protein sequence ID" value="KAK7053162.1"/>
    <property type="molecule type" value="Genomic_DNA"/>
</dbReference>
<evidence type="ECO:0000256" key="1">
    <source>
        <dbReference type="SAM" id="SignalP"/>
    </source>
</evidence>
<name>A0AAW0DKF6_9AGAR</name>
<protein>
    <recommendedName>
        <fullName evidence="4">Cleavage/polyadenylation specificity factor A subunit N-terminal domain-containing protein</fullName>
    </recommendedName>
</protein>
<keyword evidence="3" id="KW-1185">Reference proteome</keyword>
<proteinExistence type="predicted"/>
<feature type="signal peptide" evidence="1">
    <location>
        <begin position="1"/>
        <end position="23"/>
    </location>
</feature>
<comment type="caution">
    <text evidence="2">The sequence shown here is derived from an EMBL/GenBank/DDBJ whole genome shotgun (WGS) entry which is preliminary data.</text>
</comment>
<evidence type="ECO:0000313" key="3">
    <source>
        <dbReference type="Proteomes" id="UP001383192"/>
    </source>
</evidence>
<evidence type="ECO:0000313" key="2">
    <source>
        <dbReference type="EMBL" id="KAK7053162.1"/>
    </source>
</evidence>
<evidence type="ECO:0008006" key="4">
    <source>
        <dbReference type="Google" id="ProtNLM"/>
    </source>
</evidence>
<feature type="chain" id="PRO_5043844280" description="Cleavage/polyadenylation specificity factor A subunit N-terminal domain-containing protein" evidence="1">
    <location>
        <begin position="24"/>
        <end position="432"/>
    </location>
</feature>
<dbReference type="InterPro" id="IPR011047">
    <property type="entry name" value="Quinoprotein_ADH-like_sf"/>
</dbReference>
<sequence length="432" mass="48585">MGFNRLRICTIVWSYFLEMTINCVKTDVKAQSIYLCYPYLFIFLEESTEIYRVQETSLQYVVTVSRAFPHCGSVLVDPSRDVVIIEQEHLFIFNLHTGRHVKTSSLFDSPRTHLLSYDNGLVRVALEGRGGAAPVEEDAILVFDPLGLESAEQEYLIQIRRPRTNTFFITNHVFFPPKGGAVIVEHSAWSAGPLKLLYWRPEDLAKSTSSPTRSIEIPMSLPEGDLMEAIHSVAVGESTFAFCKQDIHMGADGRLTAIYAISIPNLDILWSTVPIEGEPNSIHYVPEQNMIVAIGRTTEYLSYTSTWIVALDAQTGERRRFTTFHNRKLGKKLVICQLTTNLSDDGTITVLDNPDLVFVFLEGDIIVHSLIDFLGKGLPDDDLSTLAETSMCCTSDVRFNNWYQRLDGKSIGISNRCVAIVDDEDEIAVLTW</sequence>
<accession>A0AAW0DKF6</accession>
<dbReference type="Proteomes" id="UP001383192">
    <property type="component" value="Unassembled WGS sequence"/>
</dbReference>
<keyword evidence="1" id="KW-0732">Signal</keyword>